<evidence type="ECO:0000313" key="2">
    <source>
        <dbReference type="Proteomes" id="UP000546464"/>
    </source>
</evidence>
<proteinExistence type="predicted"/>
<protein>
    <submittedName>
        <fullName evidence="1">Uncharacterized protein</fullName>
    </submittedName>
</protein>
<gene>
    <name evidence="1" type="ORF">H5P28_06965</name>
</gene>
<dbReference type="Proteomes" id="UP000546464">
    <property type="component" value="Unassembled WGS sequence"/>
</dbReference>
<reference evidence="1 2" key="1">
    <citation type="submission" date="2020-07" db="EMBL/GenBank/DDBJ databases">
        <authorList>
            <person name="Feng X."/>
        </authorList>
    </citation>
    <scope>NUCLEOTIDE SEQUENCE [LARGE SCALE GENOMIC DNA]</scope>
    <source>
        <strain evidence="1 2">JCM31066</strain>
    </source>
</reference>
<sequence>MAFIFLLLVSVATLTKVETSSVAITQVQTQARQNALFAMEMAMAELQRAAGPDQRSTASAALGEADTQNGGSTAHRTVQNGLTEARNGARHWTGVWGNKDVGERIYTATPAPILLNWLVSGNEGAAFSVAAQGNVVSSAITAGDGSIFAPDNGSIPASLDLGALSVDEEWALLVGPGSVSDEQDYVVAPQVHLDETNSYAWWVGDEGIKADFGAYKPYAGTAVDNTTLDGRYWLSLAQRNGVELMTGFENYPLLLDEDNIAQVENVLQRDQVRLSVPTVSEQQMKARFHDLTASAWGVLADNRNGGLRRDLTGHLHGGTLTGKVIPTLTYSEDAALRNEINSLSNPRWEQLKSFWDQVASVAETGYVDVGSTVGDANVHHVTPVLVQLRVLVRLRVAPAANDTEPRQVFMGVAPIVVLGNPYNVPLRSDGVDFRYHPRGGRSEISEETQIEMSLIGPGGVIGAPMRYLKRYNDSPADRSLLGNITMRTGAFTIQPGELAVFSLGANTIAGGNGVVVVGMQEGVAGLDPDCAIELPIGYIQPGDFNDETVSTKTWEIKTDLPSGNWGRFAFSMYPTGHGDADDPLDERPLQRIEQVDLEGTATDLVFTAPKLADTSVAAATEEEAFANSYFRPYFARTHHLVMPGAQQGRQRIYANYNLRAQLWRRPLRDDRANAIQSNPLINIQYPAALGDAAIAFFGADLPPRWGRDIDSSGTDKVVLFDMIQADDSDSPLLSMADFSHANLTFILNASLPLLGQSAANIRNMSVGEQGGYSVGNSWANPYLSPQYTAAGSSYTMSDGTRLWESSQDTSYLLNCALFDGYFFSTVPQSEGAVLPDYLPNGRLQPLTEDMSLLQDPDEVAAHMMIRGAFNVNSVSVQAWKAVLAATRLGLDESPYARSLYQPGGTNGNDGDLEDIYSGYRSLSDEQIAALAEVMVSEVRQRGPFTSLAHFLNRSLQGNGALIQKGAIQSALDRATVDGVALNDPARFDENNTPTTADSAAYPNVNAALGAQAAGAPGWLTQADLLKVLGPILSARSDTFTIRAYGEVRNPLTGAVEAAQWCEALVQRTPVPVNPSTANANEPADKNDLGRRFKIVAFRWLDADSV</sequence>
<accession>A0A842HCS8</accession>
<dbReference type="AlphaFoldDB" id="A0A842HCS8"/>
<comment type="caution">
    <text evidence="1">The sequence shown here is derived from an EMBL/GenBank/DDBJ whole genome shotgun (WGS) entry which is preliminary data.</text>
</comment>
<keyword evidence="2" id="KW-1185">Reference proteome</keyword>
<organism evidence="1 2">
    <name type="scientific">Ruficoccus amylovorans</name>
    <dbReference type="NCBI Taxonomy" id="1804625"/>
    <lineage>
        <taxon>Bacteria</taxon>
        <taxon>Pseudomonadati</taxon>
        <taxon>Verrucomicrobiota</taxon>
        <taxon>Opitutia</taxon>
        <taxon>Puniceicoccales</taxon>
        <taxon>Cerasicoccaceae</taxon>
        <taxon>Ruficoccus</taxon>
    </lineage>
</organism>
<name>A0A842HCS8_9BACT</name>
<evidence type="ECO:0000313" key="1">
    <source>
        <dbReference type="EMBL" id="MBC2593999.1"/>
    </source>
</evidence>
<dbReference type="EMBL" id="JACHVB010000020">
    <property type="protein sequence ID" value="MBC2593999.1"/>
    <property type="molecule type" value="Genomic_DNA"/>
</dbReference>
<dbReference type="RefSeq" id="WP_185674984.1">
    <property type="nucleotide sequence ID" value="NZ_JACHVB010000020.1"/>
</dbReference>